<organism evidence="1 2">
    <name type="scientific">Chaenocephalus aceratus</name>
    <name type="common">Blackfin icefish</name>
    <name type="synonym">Chaenichthys aceratus</name>
    <dbReference type="NCBI Taxonomy" id="36190"/>
    <lineage>
        <taxon>Eukaryota</taxon>
        <taxon>Metazoa</taxon>
        <taxon>Chordata</taxon>
        <taxon>Craniata</taxon>
        <taxon>Vertebrata</taxon>
        <taxon>Euteleostomi</taxon>
        <taxon>Actinopterygii</taxon>
        <taxon>Neopterygii</taxon>
        <taxon>Teleostei</taxon>
        <taxon>Neoteleostei</taxon>
        <taxon>Acanthomorphata</taxon>
        <taxon>Eupercaria</taxon>
        <taxon>Perciformes</taxon>
        <taxon>Notothenioidei</taxon>
        <taxon>Channichthyidae</taxon>
        <taxon>Chaenocephalus</taxon>
    </lineage>
</organism>
<evidence type="ECO:0000313" key="2">
    <source>
        <dbReference type="Proteomes" id="UP001057452"/>
    </source>
</evidence>
<feature type="non-terminal residue" evidence="1">
    <location>
        <position position="1"/>
    </location>
</feature>
<evidence type="ECO:0000313" key="1">
    <source>
        <dbReference type="EMBL" id="KAI4820224.1"/>
    </source>
</evidence>
<comment type="caution">
    <text evidence="1">The sequence shown here is derived from an EMBL/GenBank/DDBJ whole genome shotgun (WGS) entry which is preliminary data.</text>
</comment>
<gene>
    <name evidence="1" type="ORF">KUCAC02_028208</name>
</gene>
<proteinExistence type="predicted"/>
<reference evidence="1" key="1">
    <citation type="submission" date="2022-05" db="EMBL/GenBank/DDBJ databases">
        <title>Chromosome-level genome of Chaenocephalus aceratus.</title>
        <authorList>
            <person name="Park H."/>
        </authorList>
    </citation>
    <scope>NUCLEOTIDE SEQUENCE</scope>
    <source>
        <strain evidence="1">KU_202001</strain>
    </source>
</reference>
<accession>A0ACB9X207</accession>
<protein>
    <submittedName>
        <fullName evidence="1">Uncharacterized protein</fullName>
    </submittedName>
</protein>
<dbReference type="EMBL" id="CM043793">
    <property type="protein sequence ID" value="KAI4820224.1"/>
    <property type="molecule type" value="Genomic_DNA"/>
</dbReference>
<name>A0ACB9X207_CHAAC</name>
<feature type="non-terminal residue" evidence="1">
    <location>
        <position position="68"/>
    </location>
</feature>
<keyword evidence="2" id="KW-1185">Reference proteome</keyword>
<dbReference type="Proteomes" id="UP001057452">
    <property type="component" value="Chromosome 9"/>
</dbReference>
<sequence>RRSSPGEERFPSPSISEPEEREGPQGPHLRPRPHARSSHNPLALLKAALHRNHLCQHKLLFPQIAPED</sequence>